<dbReference type="Proteomes" id="UP001525021">
    <property type="component" value="Unassembled WGS sequence"/>
</dbReference>
<feature type="domain" description="Putative exodeoxyribonuclease 8 PDDEXK-like" evidence="1">
    <location>
        <begin position="24"/>
        <end position="93"/>
    </location>
</feature>
<comment type="caution">
    <text evidence="2">The sequence shown here is derived from an EMBL/GenBank/DDBJ whole genome shotgun (WGS) entry which is preliminary data.</text>
</comment>
<name>A0ABT2DNM0_9BACI</name>
<evidence type="ECO:0000313" key="2">
    <source>
        <dbReference type="EMBL" id="MCS1395997.1"/>
    </source>
</evidence>
<dbReference type="RefSeq" id="WP_051563255.1">
    <property type="nucleotide sequence ID" value="NZ_JANTOO010000010.1"/>
</dbReference>
<organism evidence="2 3">
    <name type="scientific">Lysinibacillus pinottii</name>
    <dbReference type="NCBI Taxonomy" id="2973932"/>
    <lineage>
        <taxon>Bacteria</taxon>
        <taxon>Bacillati</taxon>
        <taxon>Bacillota</taxon>
        <taxon>Bacilli</taxon>
        <taxon>Bacillales</taxon>
        <taxon>Bacillaceae</taxon>
        <taxon>Lysinibacillus</taxon>
    </lineage>
</organism>
<gene>
    <name evidence="2" type="ORF">NXZ79_08090</name>
</gene>
<dbReference type="EMBL" id="JANTOO010000010">
    <property type="protein sequence ID" value="MCS1395997.1"/>
    <property type="molecule type" value="Genomic_DNA"/>
</dbReference>
<reference evidence="2 3" key="1">
    <citation type="submission" date="2022-08" db="EMBL/GenBank/DDBJ databases">
        <title>Lysinibacillus sequencing.</title>
        <authorList>
            <person name="Dunlap C."/>
        </authorList>
    </citation>
    <scope>NUCLEOTIDE SEQUENCE [LARGE SCALE GENOMIC DNA]</scope>
    <source>
        <strain evidence="2 3">PB211</strain>
    </source>
</reference>
<keyword evidence="3" id="KW-1185">Reference proteome</keyword>
<dbReference type="Gene3D" id="3.90.320.10">
    <property type="match status" value="1"/>
</dbReference>
<evidence type="ECO:0000259" key="1">
    <source>
        <dbReference type="Pfam" id="PF12684"/>
    </source>
</evidence>
<protein>
    <submittedName>
        <fullName evidence="2">PD-(D/E)XK nuclease-like domain-containing protein</fullName>
    </submittedName>
</protein>
<dbReference type="Pfam" id="PF12684">
    <property type="entry name" value="DUF3799"/>
    <property type="match status" value="1"/>
</dbReference>
<evidence type="ECO:0000313" key="3">
    <source>
        <dbReference type="Proteomes" id="UP001525021"/>
    </source>
</evidence>
<accession>A0ABT2DNM0</accession>
<dbReference type="InterPro" id="IPR011604">
    <property type="entry name" value="PDDEXK-like_dom_sf"/>
</dbReference>
<sequence length="120" mass="14487">MIEVAVEATKALANFIAVTTEHLVKSTQELRKHYWSEKYNTWVSFVQAFDYVLQMWVYKEIIFQNTGRYMIYTLWQLQKNRHPIKPFYTSIQDVSTLRKNMFNRCKHHRCKARAQKCTSM</sequence>
<proteinExistence type="predicted"/>
<dbReference type="InterPro" id="IPR024432">
    <property type="entry name" value="Put_RecE_PDDEXK-like_dom"/>
</dbReference>